<dbReference type="KEGG" id="tps:THAPSDRAFT_7987"/>
<dbReference type="HOGENOM" id="CLU_2150913_0_0_1"/>
<dbReference type="RefSeq" id="XP_002292445.1">
    <property type="nucleotide sequence ID" value="XM_002292409.1"/>
</dbReference>
<organism evidence="1 2">
    <name type="scientific">Thalassiosira pseudonana</name>
    <name type="common">Marine diatom</name>
    <name type="synonym">Cyclotella nana</name>
    <dbReference type="NCBI Taxonomy" id="35128"/>
    <lineage>
        <taxon>Eukaryota</taxon>
        <taxon>Sar</taxon>
        <taxon>Stramenopiles</taxon>
        <taxon>Ochrophyta</taxon>
        <taxon>Bacillariophyta</taxon>
        <taxon>Coscinodiscophyceae</taxon>
        <taxon>Thalassiosirophycidae</taxon>
        <taxon>Thalassiosirales</taxon>
        <taxon>Thalassiosiraceae</taxon>
        <taxon>Thalassiosira</taxon>
    </lineage>
</organism>
<protein>
    <submittedName>
        <fullName evidence="1">Uncharacterized protein</fullName>
    </submittedName>
</protein>
<dbReference type="GeneID" id="7443529"/>
<evidence type="ECO:0000313" key="1">
    <source>
        <dbReference type="EMBL" id="EED90420.1"/>
    </source>
</evidence>
<keyword evidence="2" id="KW-1185">Reference proteome</keyword>
<name>B8C833_THAPS</name>
<proteinExistence type="predicted"/>
<dbReference type="InParanoid" id="B8C833"/>
<reference evidence="1 2" key="2">
    <citation type="journal article" date="2008" name="Nature">
        <title>The Phaeodactylum genome reveals the evolutionary history of diatom genomes.</title>
        <authorList>
            <person name="Bowler C."/>
            <person name="Allen A.E."/>
            <person name="Badger J.H."/>
            <person name="Grimwood J."/>
            <person name="Jabbari K."/>
            <person name="Kuo A."/>
            <person name="Maheswari U."/>
            <person name="Martens C."/>
            <person name="Maumus F."/>
            <person name="Otillar R.P."/>
            <person name="Rayko E."/>
            <person name="Salamov A."/>
            <person name="Vandepoele K."/>
            <person name="Beszteri B."/>
            <person name="Gruber A."/>
            <person name="Heijde M."/>
            <person name="Katinka M."/>
            <person name="Mock T."/>
            <person name="Valentin K."/>
            <person name="Verret F."/>
            <person name="Berges J.A."/>
            <person name="Brownlee C."/>
            <person name="Cadoret J.P."/>
            <person name="Chiovitti A."/>
            <person name="Choi C.J."/>
            <person name="Coesel S."/>
            <person name="De Martino A."/>
            <person name="Detter J.C."/>
            <person name="Durkin C."/>
            <person name="Falciatore A."/>
            <person name="Fournet J."/>
            <person name="Haruta M."/>
            <person name="Huysman M.J."/>
            <person name="Jenkins B.D."/>
            <person name="Jiroutova K."/>
            <person name="Jorgensen R.E."/>
            <person name="Joubert Y."/>
            <person name="Kaplan A."/>
            <person name="Kroger N."/>
            <person name="Kroth P.G."/>
            <person name="La Roche J."/>
            <person name="Lindquist E."/>
            <person name="Lommer M."/>
            <person name="Martin-Jezequel V."/>
            <person name="Lopez P.J."/>
            <person name="Lucas S."/>
            <person name="Mangogna M."/>
            <person name="McGinnis K."/>
            <person name="Medlin L.K."/>
            <person name="Montsant A."/>
            <person name="Oudot-Le Secq M.P."/>
            <person name="Napoli C."/>
            <person name="Obornik M."/>
            <person name="Parker M.S."/>
            <person name="Petit J.L."/>
            <person name="Porcel B.M."/>
            <person name="Poulsen N."/>
            <person name="Robison M."/>
            <person name="Rychlewski L."/>
            <person name="Rynearson T.A."/>
            <person name="Schmutz J."/>
            <person name="Shapiro H."/>
            <person name="Siaut M."/>
            <person name="Stanley M."/>
            <person name="Sussman M.R."/>
            <person name="Taylor A.R."/>
            <person name="Vardi A."/>
            <person name="von Dassow P."/>
            <person name="Vyverman W."/>
            <person name="Willis A."/>
            <person name="Wyrwicz L.S."/>
            <person name="Rokhsar D.S."/>
            <person name="Weissenbach J."/>
            <person name="Armbrust E.V."/>
            <person name="Green B.R."/>
            <person name="Van de Peer Y."/>
            <person name="Grigoriev I.V."/>
        </authorList>
    </citation>
    <scope>NUCLEOTIDE SEQUENCE [LARGE SCALE GENOMIC DNA]</scope>
    <source>
        <strain evidence="1 2">CCMP1335</strain>
    </source>
</reference>
<gene>
    <name evidence="1" type="ORF">THAPSDRAFT_7987</name>
</gene>
<dbReference type="EMBL" id="CM000645">
    <property type="protein sequence ID" value="EED90420.1"/>
    <property type="molecule type" value="Genomic_DNA"/>
</dbReference>
<evidence type="ECO:0000313" key="2">
    <source>
        <dbReference type="Proteomes" id="UP000001449"/>
    </source>
</evidence>
<accession>B8C833</accession>
<reference evidence="1 2" key="1">
    <citation type="journal article" date="2004" name="Science">
        <title>The genome of the diatom Thalassiosira pseudonana: ecology, evolution, and metabolism.</title>
        <authorList>
            <person name="Armbrust E.V."/>
            <person name="Berges J.A."/>
            <person name="Bowler C."/>
            <person name="Green B.R."/>
            <person name="Martinez D."/>
            <person name="Putnam N.H."/>
            <person name="Zhou S."/>
            <person name="Allen A.E."/>
            <person name="Apt K.E."/>
            <person name="Bechner M."/>
            <person name="Brzezinski M.A."/>
            <person name="Chaal B.K."/>
            <person name="Chiovitti A."/>
            <person name="Davis A.K."/>
            <person name="Demarest M.S."/>
            <person name="Detter J.C."/>
            <person name="Glavina T."/>
            <person name="Goodstein D."/>
            <person name="Hadi M.Z."/>
            <person name="Hellsten U."/>
            <person name="Hildebrand M."/>
            <person name="Jenkins B.D."/>
            <person name="Jurka J."/>
            <person name="Kapitonov V.V."/>
            <person name="Kroger N."/>
            <person name="Lau W.W."/>
            <person name="Lane T.W."/>
            <person name="Larimer F.W."/>
            <person name="Lippmeier J.C."/>
            <person name="Lucas S."/>
            <person name="Medina M."/>
            <person name="Montsant A."/>
            <person name="Obornik M."/>
            <person name="Parker M.S."/>
            <person name="Palenik B."/>
            <person name="Pazour G.J."/>
            <person name="Richardson P.M."/>
            <person name="Rynearson T.A."/>
            <person name="Saito M.A."/>
            <person name="Schwartz D.C."/>
            <person name="Thamatrakoln K."/>
            <person name="Valentin K."/>
            <person name="Vardi A."/>
            <person name="Wilkerson F.P."/>
            <person name="Rokhsar D.S."/>
        </authorList>
    </citation>
    <scope>NUCLEOTIDE SEQUENCE [LARGE SCALE GENOMIC DNA]</scope>
    <source>
        <strain evidence="1 2">CCMP1335</strain>
    </source>
</reference>
<dbReference type="Proteomes" id="UP000001449">
    <property type="component" value="Chromosome 9"/>
</dbReference>
<dbReference type="PaxDb" id="35128-Thaps7987"/>
<sequence>MVESFHAPVLVDAITEGRFGDASRLLRGGLISESKIRIAANALIDEIPEEEDDKQYLASESFREFIRYFDGLDALMESASRPFGGGEDPRMNALTLLGEVEESLRMFVKIAK</sequence>
<dbReference type="AlphaFoldDB" id="B8C833"/>